<evidence type="ECO:0000256" key="1">
    <source>
        <dbReference type="ARBA" id="ARBA00004141"/>
    </source>
</evidence>
<dbReference type="AlphaFoldDB" id="A0A2G9G1N0"/>
<name>A0A2G9G1N0_9LAMI</name>
<evidence type="ECO:0000256" key="4">
    <source>
        <dbReference type="ARBA" id="ARBA00022692"/>
    </source>
</evidence>
<sequence length="156" mass="17701">MMESMKKMKEIGEDDPRRIVHSINVGLALTLVSLLYYCSQDLHNLIAGNIEKLAAFLEGFEGEFCTSQEDKSNMVSSKDDKVKSYLQCYKSVLNSGGTEESLANFAWWVPGHGGFRFYHPWKQYLNIGVLATECAYHIEALSQCMNSNPQASERRY</sequence>
<evidence type="ECO:0000256" key="5">
    <source>
        <dbReference type="ARBA" id="ARBA00022989"/>
    </source>
</evidence>
<dbReference type="OrthoDB" id="68611at2759"/>
<reference evidence="10" key="1">
    <citation type="journal article" date="2018" name="Gigascience">
        <title>Genome assembly of the Pink Ipe (Handroanthus impetiginosus, Bignoniaceae), a highly valued, ecologically keystone Neotropical timber forest tree.</title>
        <authorList>
            <person name="Silva-Junior O.B."/>
            <person name="Grattapaglia D."/>
            <person name="Novaes E."/>
            <person name="Collevatti R.G."/>
        </authorList>
    </citation>
    <scope>NUCLEOTIDE SEQUENCE [LARGE SCALE GENOMIC DNA]</scope>
    <source>
        <strain evidence="10">cv. UFG-1</strain>
    </source>
</reference>
<dbReference type="EMBL" id="NKXS01007724">
    <property type="protein sequence ID" value="PIM99223.1"/>
    <property type="molecule type" value="Genomic_DNA"/>
</dbReference>
<evidence type="ECO:0008006" key="11">
    <source>
        <dbReference type="Google" id="ProtNLM"/>
    </source>
</evidence>
<comment type="caution">
    <text evidence="9">The sequence shown here is derived from an EMBL/GenBank/DDBJ whole genome shotgun (WGS) entry which is preliminary data.</text>
</comment>
<keyword evidence="6" id="KW-0406">Ion transport</keyword>
<evidence type="ECO:0000313" key="9">
    <source>
        <dbReference type="EMBL" id="PIM99223.1"/>
    </source>
</evidence>
<comment type="subcellular location">
    <subcellularLocation>
        <location evidence="1">Membrane</location>
        <topology evidence="1">Multi-pass membrane protein</topology>
    </subcellularLocation>
</comment>
<evidence type="ECO:0000256" key="8">
    <source>
        <dbReference type="ARBA" id="ARBA00023303"/>
    </source>
</evidence>
<evidence type="ECO:0000256" key="2">
    <source>
        <dbReference type="ARBA" id="ARBA00007079"/>
    </source>
</evidence>
<dbReference type="GO" id="GO:0016020">
    <property type="term" value="C:membrane"/>
    <property type="evidence" value="ECO:0007669"/>
    <property type="project" value="UniProtKB-SubCell"/>
</dbReference>
<dbReference type="STRING" id="429701.A0A2G9G1N0"/>
<keyword evidence="4" id="KW-0812">Transmembrane</keyword>
<evidence type="ECO:0000313" key="10">
    <source>
        <dbReference type="Proteomes" id="UP000231279"/>
    </source>
</evidence>
<dbReference type="InterPro" id="IPR020966">
    <property type="entry name" value="ALMT"/>
</dbReference>
<comment type="similarity">
    <text evidence="2">Belongs to the aromatic acid exporter (TC 2.A.85) family.</text>
</comment>
<dbReference type="Pfam" id="PF11744">
    <property type="entry name" value="ALMT"/>
    <property type="match status" value="2"/>
</dbReference>
<proteinExistence type="inferred from homology"/>
<evidence type="ECO:0000256" key="7">
    <source>
        <dbReference type="ARBA" id="ARBA00023136"/>
    </source>
</evidence>
<protein>
    <recommendedName>
        <fullName evidence="11">Aluminum-activated malate transporter</fullName>
    </recommendedName>
</protein>
<dbReference type="Proteomes" id="UP000231279">
    <property type="component" value="Unassembled WGS sequence"/>
</dbReference>
<dbReference type="GO" id="GO:0034220">
    <property type="term" value="P:monoatomic ion transmembrane transport"/>
    <property type="evidence" value="ECO:0007669"/>
    <property type="project" value="UniProtKB-KW"/>
</dbReference>
<keyword evidence="5" id="KW-1133">Transmembrane helix</keyword>
<keyword evidence="8" id="KW-0407">Ion channel</keyword>
<dbReference type="PANTHER" id="PTHR31086">
    <property type="entry name" value="ALUMINUM-ACTIVATED MALATE TRANSPORTER 10"/>
    <property type="match status" value="1"/>
</dbReference>
<evidence type="ECO:0000256" key="6">
    <source>
        <dbReference type="ARBA" id="ARBA00023065"/>
    </source>
</evidence>
<keyword evidence="7" id="KW-0472">Membrane</keyword>
<organism evidence="9 10">
    <name type="scientific">Handroanthus impetiginosus</name>
    <dbReference type="NCBI Taxonomy" id="429701"/>
    <lineage>
        <taxon>Eukaryota</taxon>
        <taxon>Viridiplantae</taxon>
        <taxon>Streptophyta</taxon>
        <taxon>Embryophyta</taxon>
        <taxon>Tracheophyta</taxon>
        <taxon>Spermatophyta</taxon>
        <taxon>Magnoliopsida</taxon>
        <taxon>eudicotyledons</taxon>
        <taxon>Gunneridae</taxon>
        <taxon>Pentapetalae</taxon>
        <taxon>asterids</taxon>
        <taxon>lamiids</taxon>
        <taxon>Lamiales</taxon>
        <taxon>Bignoniaceae</taxon>
        <taxon>Crescentiina</taxon>
        <taxon>Tabebuia alliance</taxon>
        <taxon>Handroanthus</taxon>
    </lineage>
</organism>
<gene>
    <name evidence="9" type="ORF">CDL12_28288</name>
</gene>
<evidence type="ECO:0000256" key="3">
    <source>
        <dbReference type="ARBA" id="ARBA00022448"/>
    </source>
</evidence>
<keyword evidence="10" id="KW-1185">Reference proteome</keyword>
<accession>A0A2G9G1N0</accession>
<keyword evidence="3" id="KW-0813">Transport</keyword>
<dbReference type="GO" id="GO:0015743">
    <property type="term" value="P:malate transport"/>
    <property type="evidence" value="ECO:0007669"/>
    <property type="project" value="InterPro"/>
</dbReference>